<dbReference type="Gene3D" id="3.40.50.11350">
    <property type="match status" value="1"/>
</dbReference>
<organism evidence="3 4">
    <name type="scientific">Prorocentrum cordatum</name>
    <dbReference type="NCBI Taxonomy" id="2364126"/>
    <lineage>
        <taxon>Eukaryota</taxon>
        <taxon>Sar</taxon>
        <taxon>Alveolata</taxon>
        <taxon>Dinophyceae</taxon>
        <taxon>Prorocentrales</taxon>
        <taxon>Prorocentraceae</taxon>
        <taxon>Prorocentrum</taxon>
    </lineage>
</organism>
<reference evidence="3" key="1">
    <citation type="submission" date="2023-10" db="EMBL/GenBank/DDBJ databases">
        <authorList>
            <person name="Chen Y."/>
            <person name="Shah S."/>
            <person name="Dougan E. K."/>
            <person name="Thang M."/>
            <person name="Chan C."/>
        </authorList>
    </citation>
    <scope>NUCLEOTIDE SEQUENCE [LARGE SCALE GENOMIC DNA]</scope>
</reference>
<proteinExistence type="predicted"/>
<feature type="transmembrane region" description="Helical" evidence="2">
    <location>
        <begin position="626"/>
        <end position="648"/>
    </location>
</feature>
<gene>
    <name evidence="3" type="ORF">PCOR1329_LOCUS30183</name>
</gene>
<feature type="compositionally biased region" description="Basic residues" evidence="1">
    <location>
        <begin position="560"/>
        <end position="574"/>
    </location>
</feature>
<sequence length="649" mass="70989">MAARSGRWRRQPVADKLGRNDGARGELEESTMLPPPGVSDFVGGGECQNATHAAKQRAIPTRVVFGSLTLLLLGAAAAEYRGALLAQAPTFTGPEAFTPGPVPVPVGAGDDAGASPAPKPAVAGEGRAAKPVVLLGAHYYTVCNGLTNQLLGHAGNIATAIARKMPVMVPDVFIVDGVQWANQRGVYSNAKAVMDNSIPFSSVFNTSALLEKIRSFGVEAAVASYEESLDSPLDCTFLELLRGGDPAVIREILRVMAASPSAGAAAVVEDIMAALFAAAAEAQPWVSKETGVCLHHRDGADWHSHCDNWEPLPNSARNCHGRDRPLSELVQYRTSHIHGRWFLYAGDHDIPADLQSLGAPVLTREEVFDSSRHDLVARFTNKQFASVPRDLRAVLDYLTCFRLPYFIGNSVSTFSCGQILQRESNASWYNSGFIPLSEILQAYLLPIVYTFTEEGSAQRKSMLKVSILSVRRHMPAAAVYVLYHGSRDVGFRAWLVRQGVRLRDHRPPWRDKVERLRLAGQGPAGGPAVDGGDFFGRWQHIDIPFHVSVQLLPVAGRKRSPRSAVHHRLLRQRHHSDPGLPPRRWRPRGGRTKRRRGTSERPLPERDAGATTSRRLTPLLPSQPPVIFPLLLQLLCLLLVLFLLLLLLL</sequence>
<keyword evidence="2" id="KW-0472">Membrane</keyword>
<feature type="region of interest" description="Disordered" evidence="1">
    <location>
        <begin position="1"/>
        <end position="44"/>
    </location>
</feature>
<evidence type="ECO:0000313" key="4">
    <source>
        <dbReference type="Proteomes" id="UP001189429"/>
    </source>
</evidence>
<evidence type="ECO:0000313" key="3">
    <source>
        <dbReference type="EMBL" id="CAK0832027.1"/>
    </source>
</evidence>
<keyword evidence="2" id="KW-1133">Transmembrane helix</keyword>
<feature type="non-terminal residue" evidence="3">
    <location>
        <position position="649"/>
    </location>
</feature>
<feature type="compositionally biased region" description="Basic residues" evidence="1">
    <location>
        <begin position="583"/>
        <end position="596"/>
    </location>
</feature>
<keyword evidence="4" id="KW-1185">Reference proteome</keyword>
<keyword evidence="2" id="KW-0812">Transmembrane</keyword>
<evidence type="ECO:0008006" key="5">
    <source>
        <dbReference type="Google" id="ProtNLM"/>
    </source>
</evidence>
<name>A0ABN9SJY3_9DINO</name>
<dbReference type="EMBL" id="CAUYUJ010011536">
    <property type="protein sequence ID" value="CAK0832027.1"/>
    <property type="molecule type" value="Genomic_DNA"/>
</dbReference>
<feature type="region of interest" description="Disordered" evidence="1">
    <location>
        <begin position="560"/>
        <end position="617"/>
    </location>
</feature>
<comment type="caution">
    <text evidence="3">The sequence shown here is derived from an EMBL/GenBank/DDBJ whole genome shotgun (WGS) entry which is preliminary data.</text>
</comment>
<dbReference type="Proteomes" id="UP001189429">
    <property type="component" value="Unassembled WGS sequence"/>
</dbReference>
<evidence type="ECO:0000256" key="1">
    <source>
        <dbReference type="SAM" id="MobiDB-lite"/>
    </source>
</evidence>
<feature type="compositionally biased region" description="Basic and acidic residues" evidence="1">
    <location>
        <begin position="12"/>
        <end position="27"/>
    </location>
</feature>
<feature type="compositionally biased region" description="Basic and acidic residues" evidence="1">
    <location>
        <begin position="597"/>
        <end position="608"/>
    </location>
</feature>
<protein>
    <recommendedName>
        <fullName evidence="5">Protein xylosyltransferase</fullName>
    </recommendedName>
</protein>
<accession>A0ABN9SJY3</accession>
<evidence type="ECO:0000256" key="2">
    <source>
        <dbReference type="SAM" id="Phobius"/>
    </source>
</evidence>
<feature type="compositionally biased region" description="Basic residues" evidence="1">
    <location>
        <begin position="1"/>
        <end position="10"/>
    </location>
</feature>